<dbReference type="OrthoDB" id="280382at2"/>
<dbReference type="RefSeq" id="WP_145089964.1">
    <property type="nucleotide sequence ID" value="NZ_CP036348.1"/>
</dbReference>
<dbReference type="AlphaFoldDB" id="A0A518JMQ4"/>
<dbReference type="KEGG" id="rcf:Poly24_05100"/>
<dbReference type="Gene3D" id="3.30.700.10">
    <property type="entry name" value="Glycoprotein, Type 4 Pilin"/>
    <property type="match status" value="1"/>
</dbReference>
<dbReference type="Pfam" id="PF07596">
    <property type="entry name" value="SBP_bac_10"/>
    <property type="match status" value="1"/>
</dbReference>
<sequence length="335" mass="36358">MKSFHFKRSQGFTLVELLVVIAIIGILVGLLLPAVQAAREAARRMECSNNTKQIGLALHNYHDTYKKFPQGARHGLTNPNSWRFALLPFMEQQAIADLARAAEAAGTMINFYPKGNAAHTLADYNIYTQPLINLVIPAYACPSSAAPEIYAYSSHFTNTGTQRINYTGIMGAYPDPAGRTSSSYQTQYSSFATNNGSLLINEHTAFRDITDGTSNTVIVGEQSGNRRFPTRTANYHSGWSGYGYSGTVATWNAGAASQHRFGSGVTALYHSPNPTSLGSEANADWDSNTPLTSYHPGGVQVLQADGSTRFMSDTVALEIVLKLATRDDGQVIGEW</sequence>
<protein>
    <recommendedName>
        <fullName evidence="1">DUF1559 domain-containing protein</fullName>
    </recommendedName>
</protein>
<gene>
    <name evidence="2" type="ORF">Poly24_05100</name>
</gene>
<evidence type="ECO:0000259" key="1">
    <source>
        <dbReference type="Pfam" id="PF07596"/>
    </source>
</evidence>
<dbReference type="InterPro" id="IPR027558">
    <property type="entry name" value="Pre_pil_HX9DG_C"/>
</dbReference>
<dbReference type="PANTHER" id="PTHR30093:SF2">
    <property type="entry name" value="TYPE II SECRETION SYSTEM PROTEIN H"/>
    <property type="match status" value="1"/>
</dbReference>
<dbReference type="Proteomes" id="UP000315082">
    <property type="component" value="Chromosome"/>
</dbReference>
<dbReference type="NCBIfam" id="TIGR02532">
    <property type="entry name" value="IV_pilin_GFxxxE"/>
    <property type="match status" value="1"/>
</dbReference>
<reference evidence="2 3" key="1">
    <citation type="submission" date="2019-02" db="EMBL/GenBank/DDBJ databases">
        <title>Deep-cultivation of Planctomycetes and their phenomic and genomic characterization uncovers novel biology.</title>
        <authorList>
            <person name="Wiegand S."/>
            <person name="Jogler M."/>
            <person name="Boedeker C."/>
            <person name="Pinto D."/>
            <person name="Vollmers J."/>
            <person name="Rivas-Marin E."/>
            <person name="Kohn T."/>
            <person name="Peeters S.H."/>
            <person name="Heuer A."/>
            <person name="Rast P."/>
            <person name="Oberbeckmann S."/>
            <person name="Bunk B."/>
            <person name="Jeske O."/>
            <person name="Meyerdierks A."/>
            <person name="Storesund J.E."/>
            <person name="Kallscheuer N."/>
            <person name="Luecker S."/>
            <person name="Lage O.M."/>
            <person name="Pohl T."/>
            <person name="Merkel B.J."/>
            <person name="Hornburger P."/>
            <person name="Mueller R.-W."/>
            <person name="Bruemmer F."/>
            <person name="Labrenz M."/>
            <person name="Spormann A.M."/>
            <person name="Op den Camp H."/>
            <person name="Overmann J."/>
            <person name="Amann R."/>
            <person name="Jetten M.S.M."/>
            <person name="Mascher T."/>
            <person name="Medema M.H."/>
            <person name="Devos D.P."/>
            <person name="Kaster A.-K."/>
            <person name="Ovreas L."/>
            <person name="Rohde M."/>
            <person name="Galperin M.Y."/>
            <person name="Jogler C."/>
        </authorList>
    </citation>
    <scope>NUCLEOTIDE SEQUENCE [LARGE SCALE GENOMIC DNA]</scope>
    <source>
        <strain evidence="2 3">Poly24</strain>
    </source>
</reference>
<evidence type="ECO:0000313" key="2">
    <source>
        <dbReference type="EMBL" id="QDV66822.1"/>
    </source>
</evidence>
<dbReference type="InterPro" id="IPR011453">
    <property type="entry name" value="DUF1559"/>
</dbReference>
<evidence type="ECO:0000313" key="3">
    <source>
        <dbReference type="Proteomes" id="UP000315082"/>
    </source>
</evidence>
<dbReference type="EMBL" id="CP036348">
    <property type="protein sequence ID" value="QDV66822.1"/>
    <property type="molecule type" value="Genomic_DNA"/>
</dbReference>
<keyword evidence="3" id="KW-1185">Reference proteome</keyword>
<dbReference type="PROSITE" id="PS00409">
    <property type="entry name" value="PROKAR_NTER_METHYL"/>
    <property type="match status" value="1"/>
</dbReference>
<dbReference type="Pfam" id="PF07963">
    <property type="entry name" value="N_methyl"/>
    <property type="match status" value="1"/>
</dbReference>
<dbReference type="SUPFAM" id="SSF54523">
    <property type="entry name" value="Pili subunits"/>
    <property type="match status" value="1"/>
</dbReference>
<dbReference type="NCBIfam" id="TIGR04294">
    <property type="entry name" value="pre_pil_HX9DG"/>
    <property type="match status" value="1"/>
</dbReference>
<feature type="domain" description="DUF1559" evidence="1">
    <location>
        <begin position="36"/>
        <end position="317"/>
    </location>
</feature>
<dbReference type="PANTHER" id="PTHR30093">
    <property type="entry name" value="GENERAL SECRETION PATHWAY PROTEIN G"/>
    <property type="match status" value="1"/>
</dbReference>
<dbReference type="InterPro" id="IPR045584">
    <property type="entry name" value="Pilin-like"/>
</dbReference>
<accession>A0A518JMQ4</accession>
<dbReference type="InterPro" id="IPR012902">
    <property type="entry name" value="N_methyl_site"/>
</dbReference>
<proteinExistence type="predicted"/>
<name>A0A518JMQ4_9BACT</name>
<organism evidence="2 3">
    <name type="scientific">Rosistilla carotiformis</name>
    <dbReference type="NCBI Taxonomy" id="2528017"/>
    <lineage>
        <taxon>Bacteria</taxon>
        <taxon>Pseudomonadati</taxon>
        <taxon>Planctomycetota</taxon>
        <taxon>Planctomycetia</taxon>
        <taxon>Pirellulales</taxon>
        <taxon>Pirellulaceae</taxon>
        <taxon>Rosistilla</taxon>
    </lineage>
</organism>